<reference evidence="1 2" key="1">
    <citation type="submission" date="2023-07" db="EMBL/GenBank/DDBJ databases">
        <authorList>
            <person name="Peeters C."/>
        </authorList>
    </citation>
    <scope>NUCLEOTIDE SEQUENCE [LARGE SCALE GENOMIC DNA]</scope>
    <source>
        <strain evidence="1 2">LMG 18091</strain>
    </source>
</reference>
<dbReference type="Proteomes" id="UP001189915">
    <property type="component" value="Unassembled WGS sequence"/>
</dbReference>
<proteinExistence type="predicted"/>
<evidence type="ECO:0008006" key="3">
    <source>
        <dbReference type="Google" id="ProtNLM"/>
    </source>
</evidence>
<evidence type="ECO:0000313" key="1">
    <source>
        <dbReference type="EMBL" id="CAJ0699305.1"/>
    </source>
</evidence>
<sequence length="95" mass="11027">MQNLVISPKVRQKLETKHKVSEREVEQCFYNRCGLNLIDTREDHQTDPPSLWFIAETDLGRLLKIVFVCDGGKVFLKSAYEPEQASIDIYEKLGR</sequence>
<comment type="caution">
    <text evidence="1">The sequence shown here is derived from an EMBL/GenBank/DDBJ whole genome shotgun (WGS) entry which is preliminary data.</text>
</comment>
<dbReference type="AlphaFoldDB" id="A0AAD2ESH3"/>
<evidence type="ECO:0000313" key="2">
    <source>
        <dbReference type="Proteomes" id="UP001189915"/>
    </source>
</evidence>
<accession>A0AAD2ESH3</accession>
<keyword evidence="2" id="KW-1185">Reference proteome</keyword>
<protein>
    <recommendedName>
        <fullName evidence="3">ADP-ribosyl-(Dinitrogen reductase) hydrolase</fullName>
    </recommendedName>
</protein>
<name>A0AAD2ESH3_9RALS</name>
<organism evidence="1 2">
    <name type="scientific">Ralstonia wenshanensis</name>
    <dbReference type="NCBI Taxonomy" id="2842456"/>
    <lineage>
        <taxon>Bacteria</taxon>
        <taxon>Pseudomonadati</taxon>
        <taxon>Pseudomonadota</taxon>
        <taxon>Betaproteobacteria</taxon>
        <taxon>Burkholderiales</taxon>
        <taxon>Burkholderiaceae</taxon>
        <taxon>Ralstonia</taxon>
    </lineage>
</organism>
<dbReference type="RefSeq" id="WP_316870342.1">
    <property type="nucleotide sequence ID" value="NZ_CATWAF010000004.1"/>
</dbReference>
<gene>
    <name evidence="1" type="ORF">LMG18091_02900</name>
</gene>
<dbReference type="EMBL" id="CATWAF010000004">
    <property type="protein sequence ID" value="CAJ0699305.1"/>
    <property type="molecule type" value="Genomic_DNA"/>
</dbReference>